<keyword evidence="3 5" id="KW-0175">Coiled coil</keyword>
<dbReference type="PANTHER" id="PTHR19423">
    <property type="entry name" value="SH3 DOMAIN-BINDING PROTEIN 5"/>
    <property type="match status" value="1"/>
</dbReference>
<evidence type="ECO:0000256" key="5">
    <source>
        <dbReference type="SAM" id="Coils"/>
    </source>
</evidence>
<dbReference type="GO" id="GO:0035556">
    <property type="term" value="P:intracellular signal transduction"/>
    <property type="evidence" value="ECO:0007669"/>
    <property type="project" value="InterPro"/>
</dbReference>
<feature type="coiled-coil region" evidence="5">
    <location>
        <begin position="194"/>
        <end position="242"/>
    </location>
</feature>
<dbReference type="GO" id="GO:0004860">
    <property type="term" value="F:protein kinase inhibitor activity"/>
    <property type="evidence" value="ECO:0007669"/>
    <property type="project" value="TreeGrafter"/>
</dbReference>
<dbReference type="AlphaFoldDB" id="A0A8S3YZA2"/>
<proteinExistence type="inferred from homology"/>
<evidence type="ECO:0000256" key="1">
    <source>
        <dbReference type="ARBA" id="ARBA00007796"/>
    </source>
</evidence>
<evidence type="ECO:0000256" key="3">
    <source>
        <dbReference type="ARBA" id="ARBA00023054"/>
    </source>
</evidence>
<reference evidence="7" key="1">
    <citation type="submission" date="2021-04" db="EMBL/GenBank/DDBJ databases">
        <authorList>
            <consortium name="Molecular Ecology Group"/>
        </authorList>
    </citation>
    <scope>NUCLEOTIDE SEQUENCE</scope>
</reference>
<dbReference type="GO" id="GO:0005737">
    <property type="term" value="C:cytoplasm"/>
    <property type="evidence" value="ECO:0007669"/>
    <property type="project" value="TreeGrafter"/>
</dbReference>
<feature type="region of interest" description="Disordered" evidence="6">
    <location>
        <begin position="29"/>
        <end position="50"/>
    </location>
</feature>
<evidence type="ECO:0000256" key="4">
    <source>
        <dbReference type="ARBA" id="ARBA00040366"/>
    </source>
</evidence>
<evidence type="ECO:0000313" key="8">
    <source>
        <dbReference type="Proteomes" id="UP000678393"/>
    </source>
</evidence>
<feature type="coiled-coil region" evidence="5">
    <location>
        <begin position="53"/>
        <end position="87"/>
    </location>
</feature>
<dbReference type="PANTHER" id="PTHR19423:SF8">
    <property type="entry name" value="SH3 DOMAIN-BINDING PROTEIN 5-LIKE"/>
    <property type="match status" value="1"/>
</dbReference>
<protein>
    <recommendedName>
        <fullName evidence="4">SH3 domain-binding protein 5-like</fullName>
    </recommendedName>
</protein>
<dbReference type="InterPro" id="IPR007940">
    <property type="entry name" value="SH3BP5"/>
</dbReference>
<accession>A0A8S3YZA2</accession>
<keyword evidence="8" id="KW-1185">Reference proteome</keyword>
<dbReference type="OrthoDB" id="446789at2759"/>
<evidence type="ECO:0000313" key="7">
    <source>
        <dbReference type="EMBL" id="CAG5120550.1"/>
    </source>
</evidence>
<gene>
    <name evidence="7" type="ORF">CUNI_LOCUS6108</name>
</gene>
<comment type="similarity">
    <text evidence="1">Belongs to the SH3BP5 family.</text>
</comment>
<sequence>MNQHISNPDTFIKADLPLINQHNLSHAHRHHLRLHRMPSGSEEEGDDELDPRIQVELEKLNRASEDINRLEMELDDARTAFRQVLSESTQCLNALSRRLGSCVEKARPYYDARLRLREAHLESQKAVLRFERSRRMHEAAREMVQLAEEGYKRREKDLDPTWQEMLNHATLKVNDAEKETLESEQNHHAITLVFKRKEEEVHRLQKDLKKVITKSRPYFDMKEKFHQLLENHKRCVSRLENEVGSAKSLYSQTLHNLEAISDSIHQHRLEQRLKLQLGVREAGVGAEAPAPSPTCSKGMTVEGSLSSHGIYSEVDTDSIDSGQTFTNSKTRGDISQSTRSVSTLSCDPVYDINVCTHDASLKDGDIKGSELNAAELNAISSGLPRVPCMCRFPHKCLPNLNCQLASRNCACPDVLELSNFPIEGLAEGAASNDAGEGCCSVSQATGNLSKAYGCQNVVCQQLPISKSPEMSSSMSQSLKQDPELGFSRENQEHKSLSSKDIAVPSRSLPMSLCHPSKLSSPSEDLSVASHNCSLLSLSIQDLSKLPSQTPSQLSSELTAGTIHGRIIRDALLPSLVQDRATPATSSEPFHQTQPPLPQTQPPLPQTQPPLPQTQPPLPQTQPPLPQTQPPLPQTQPHLHQIPPPPTDITAVSSPADPSIRINRSQSLPISSTAGRSASSQYNITCMGSPLEECTSLPGSSANHTKTSKLQGVILQVDTASILSDRPSVHPSADLEKGPKVIISTHHPTLGVFIETPSQSHYSESL</sequence>
<dbReference type="Pfam" id="PF05276">
    <property type="entry name" value="SH3BP5"/>
    <property type="match status" value="1"/>
</dbReference>
<dbReference type="EMBL" id="CAJHNH020000923">
    <property type="protein sequence ID" value="CAG5120550.1"/>
    <property type="molecule type" value="Genomic_DNA"/>
</dbReference>
<feature type="region of interest" description="Disordered" evidence="6">
    <location>
        <begin position="580"/>
        <end position="677"/>
    </location>
</feature>
<dbReference type="Proteomes" id="UP000678393">
    <property type="component" value="Unassembled WGS sequence"/>
</dbReference>
<feature type="compositionally biased region" description="Pro residues" evidence="6">
    <location>
        <begin position="594"/>
        <end position="633"/>
    </location>
</feature>
<organism evidence="7 8">
    <name type="scientific">Candidula unifasciata</name>
    <dbReference type="NCBI Taxonomy" id="100452"/>
    <lineage>
        <taxon>Eukaryota</taxon>
        <taxon>Metazoa</taxon>
        <taxon>Spiralia</taxon>
        <taxon>Lophotrochozoa</taxon>
        <taxon>Mollusca</taxon>
        <taxon>Gastropoda</taxon>
        <taxon>Heterobranchia</taxon>
        <taxon>Euthyneura</taxon>
        <taxon>Panpulmonata</taxon>
        <taxon>Eupulmonata</taxon>
        <taxon>Stylommatophora</taxon>
        <taxon>Helicina</taxon>
        <taxon>Helicoidea</taxon>
        <taxon>Geomitridae</taxon>
        <taxon>Candidula</taxon>
    </lineage>
</organism>
<evidence type="ECO:0000256" key="2">
    <source>
        <dbReference type="ARBA" id="ARBA00022658"/>
    </source>
</evidence>
<evidence type="ECO:0000256" key="6">
    <source>
        <dbReference type="SAM" id="MobiDB-lite"/>
    </source>
</evidence>
<comment type="caution">
    <text evidence="7">The sequence shown here is derived from an EMBL/GenBank/DDBJ whole genome shotgun (WGS) entry which is preliminary data.</text>
</comment>
<feature type="compositionally biased region" description="Polar residues" evidence="6">
    <location>
        <begin position="661"/>
        <end position="677"/>
    </location>
</feature>
<name>A0A8S3YZA2_9EUPU</name>
<dbReference type="GO" id="GO:0005085">
    <property type="term" value="F:guanyl-nucleotide exchange factor activity"/>
    <property type="evidence" value="ECO:0007669"/>
    <property type="project" value="UniProtKB-KW"/>
</dbReference>
<keyword evidence="2" id="KW-0344">Guanine-nucleotide releasing factor</keyword>